<sequence length="122" mass="13886">MVQVPNILMKIESKRCEWYHHPPPITPKQFESVRPPKKNLTPLRRSNAAVTSSSTSDKMLEPVKKDISSNKTGLDSSVKKLKMIKKISIVMIHLLLKLMKEPVPLTAAHLFMGRRVNSLPYN</sequence>
<reference evidence="2" key="1">
    <citation type="journal article" date="2020" name="bioRxiv">
        <title>Chromosome-level reference genome of the European wasp spider Argiope bruennichi: a resource for studies on range expansion and evolutionary adaptation.</title>
        <authorList>
            <person name="Sheffer M.M."/>
            <person name="Hoppe A."/>
            <person name="Krehenwinkel H."/>
            <person name="Uhl G."/>
            <person name="Kuss A.W."/>
            <person name="Jensen L."/>
            <person name="Jensen C."/>
            <person name="Gillespie R.G."/>
            <person name="Hoff K.J."/>
            <person name="Prost S."/>
        </authorList>
    </citation>
    <scope>NUCLEOTIDE SEQUENCE</scope>
</reference>
<feature type="compositionally biased region" description="Polar residues" evidence="1">
    <location>
        <begin position="48"/>
        <end position="57"/>
    </location>
</feature>
<evidence type="ECO:0000313" key="2">
    <source>
        <dbReference type="EMBL" id="KAF8785434.1"/>
    </source>
</evidence>
<dbReference type="AlphaFoldDB" id="A0A8T0F2P8"/>
<protein>
    <submittedName>
        <fullName evidence="2">Uncharacterized protein</fullName>
    </submittedName>
</protein>
<feature type="region of interest" description="Disordered" evidence="1">
    <location>
        <begin position="27"/>
        <end position="61"/>
    </location>
</feature>
<evidence type="ECO:0000313" key="3">
    <source>
        <dbReference type="Proteomes" id="UP000807504"/>
    </source>
</evidence>
<proteinExistence type="predicted"/>
<keyword evidence="3" id="KW-1185">Reference proteome</keyword>
<comment type="caution">
    <text evidence="2">The sequence shown here is derived from an EMBL/GenBank/DDBJ whole genome shotgun (WGS) entry which is preliminary data.</text>
</comment>
<gene>
    <name evidence="2" type="ORF">HNY73_010969</name>
</gene>
<accession>A0A8T0F2P8</accession>
<reference evidence="2" key="2">
    <citation type="submission" date="2020-06" db="EMBL/GenBank/DDBJ databases">
        <authorList>
            <person name="Sheffer M."/>
        </authorList>
    </citation>
    <scope>NUCLEOTIDE SEQUENCE</scope>
</reference>
<dbReference type="EMBL" id="JABXBU010000030">
    <property type="protein sequence ID" value="KAF8785434.1"/>
    <property type="molecule type" value="Genomic_DNA"/>
</dbReference>
<evidence type="ECO:0000256" key="1">
    <source>
        <dbReference type="SAM" id="MobiDB-lite"/>
    </source>
</evidence>
<name>A0A8T0F2P8_ARGBR</name>
<dbReference type="Proteomes" id="UP000807504">
    <property type="component" value="Unassembled WGS sequence"/>
</dbReference>
<organism evidence="2 3">
    <name type="scientific">Argiope bruennichi</name>
    <name type="common">Wasp spider</name>
    <name type="synonym">Aranea bruennichi</name>
    <dbReference type="NCBI Taxonomy" id="94029"/>
    <lineage>
        <taxon>Eukaryota</taxon>
        <taxon>Metazoa</taxon>
        <taxon>Ecdysozoa</taxon>
        <taxon>Arthropoda</taxon>
        <taxon>Chelicerata</taxon>
        <taxon>Arachnida</taxon>
        <taxon>Araneae</taxon>
        <taxon>Araneomorphae</taxon>
        <taxon>Entelegynae</taxon>
        <taxon>Araneoidea</taxon>
        <taxon>Araneidae</taxon>
        <taxon>Argiope</taxon>
    </lineage>
</organism>